<dbReference type="GO" id="GO:0045944">
    <property type="term" value="P:positive regulation of transcription by RNA polymerase II"/>
    <property type="evidence" value="ECO:0007669"/>
    <property type="project" value="TreeGrafter"/>
</dbReference>
<dbReference type="HOGENOM" id="CLU_308260_0_0_1"/>
<sequence length="958" mass="106796">MSRMTEPAQSMSNQALPHPLTDEILREVLQELPTGARLATETCLSCWKENKFPTAEFISFLQSIAAHSSILNKLFNEGGGQPEGSSADQSSDGRIGQENDLQEGMEDMDVEPLPPTHELCDEKETETDLIQHQKRLQEIKRRQLECIDGKNSKKICNYLQVVLYEFVRRLPISAYRQFIYSVRQYVENKLSAEGFGEVIKTFVDQHKAQNRDMTGSDGMTVYGNQNASKVLETLAAHKAKKKVLSQTNAIDGVGSTTTPRSNVMPDSLQMDEKDLSDEDLTILSRQLGRQLGPFSQYTTAEYLMDTPLGSFLTQKARAICSRPILIKVVADVLRQRNLRTNKGDVERQSGLPFRCKAIFAFQLVDSGPHMVLCFGMYVHEYGPGCAPEHSGRIYIEVKSVSLSLNELVLALQALLSAIVLGYFDYVRNMGFQYAHMRVPPPTEENRYHRLLQSAMQARIIASFEAGQAGQMSNFPLSLLDPAEMAAEIAFQNADLRALDQQTAKLMEASRVQQLQERFFLIHLLPAGAKVNRSPDIAPLLASSVASDRHEFVSICVNQRLRFASLQQAKYATIMLVHRIMAEQCKSAQELEDEQNHLVDYPAHQAGGQVQNSGPQGAVNRTNASMPSNMFRALPSQERKFFGASMPPARQAGYYESMDGFPNEAGRMGGMYVEPGGVFPAGQMGEMYMDASMRRAYPPQKLAAWSGQMGGGQFSPGPMDGGQMMRGGEGWMGRQREVHQGFLQGMKLDMRRYQQLLSRRGYNRNGYNRRGYNKRGYNRRGYNRRGYNRRGYNKRGYNKRGYNKRGYNKRGYKTGLEEDEEVGLIVLPANRAEVRGMARGGTPAGSLEEGRWWEQGEQQGLGQPRCPRGHGEGQLEAGLSTNAQKFADSFMVDLGGSESDGGMRGTLLLPEDVGTFVPPASDTQSQDLGDEDWLDEDASSVGGLLVSNNSDGEELGNWY</sequence>
<evidence type="ECO:0000256" key="9">
    <source>
        <dbReference type="SAM" id="MobiDB-lite"/>
    </source>
</evidence>
<comment type="catalytic activity">
    <reaction evidence="8">
        <text>L-lysyl-[protein] + acetyl-CoA = N(6)-acetyl-L-lysyl-[protein] + CoA + H(+)</text>
        <dbReference type="Rhea" id="RHEA:45948"/>
        <dbReference type="Rhea" id="RHEA-COMP:9752"/>
        <dbReference type="Rhea" id="RHEA-COMP:10731"/>
        <dbReference type="ChEBI" id="CHEBI:15378"/>
        <dbReference type="ChEBI" id="CHEBI:29969"/>
        <dbReference type="ChEBI" id="CHEBI:57287"/>
        <dbReference type="ChEBI" id="CHEBI:57288"/>
        <dbReference type="ChEBI" id="CHEBI:61930"/>
        <dbReference type="EC" id="2.3.1.48"/>
    </reaction>
</comment>
<feature type="region of interest" description="Disordered" evidence="9">
    <location>
        <begin position="763"/>
        <end position="805"/>
    </location>
</feature>
<dbReference type="GO" id="GO:0004402">
    <property type="term" value="F:histone acetyltransferase activity"/>
    <property type="evidence" value="ECO:0007669"/>
    <property type="project" value="InterPro"/>
</dbReference>
<evidence type="ECO:0000313" key="13">
    <source>
        <dbReference type="Proteomes" id="UP000011087"/>
    </source>
</evidence>
<feature type="compositionally biased region" description="Polar residues" evidence="9">
    <location>
        <begin position="83"/>
        <end position="92"/>
    </location>
</feature>
<dbReference type="eggNOG" id="KOG1778">
    <property type="taxonomic scope" value="Eukaryota"/>
</dbReference>
<feature type="region of interest" description="Disordered" evidence="9">
    <location>
        <begin position="914"/>
        <end position="958"/>
    </location>
</feature>
<keyword evidence="3" id="KW-0808">Transferase</keyword>
<reference evidence="13" key="2">
    <citation type="submission" date="2012-11" db="EMBL/GenBank/DDBJ databases">
        <authorList>
            <person name="Kuo A."/>
            <person name="Curtis B.A."/>
            <person name="Tanifuji G."/>
            <person name="Burki F."/>
            <person name="Gruber A."/>
            <person name="Irimia M."/>
            <person name="Maruyama S."/>
            <person name="Arias M.C."/>
            <person name="Ball S.G."/>
            <person name="Gile G.H."/>
            <person name="Hirakawa Y."/>
            <person name="Hopkins J.F."/>
            <person name="Rensing S.A."/>
            <person name="Schmutz J."/>
            <person name="Symeonidi A."/>
            <person name="Elias M."/>
            <person name="Eveleigh R.J."/>
            <person name="Herman E.K."/>
            <person name="Klute M.J."/>
            <person name="Nakayama T."/>
            <person name="Obornik M."/>
            <person name="Reyes-Prieto A."/>
            <person name="Armbrust E.V."/>
            <person name="Aves S.J."/>
            <person name="Beiko R.G."/>
            <person name="Coutinho P."/>
            <person name="Dacks J.B."/>
            <person name="Durnford D.G."/>
            <person name="Fast N.M."/>
            <person name="Green B.R."/>
            <person name="Grisdale C."/>
            <person name="Hempe F."/>
            <person name="Henrissat B."/>
            <person name="Hoppner M.P."/>
            <person name="Ishida K.-I."/>
            <person name="Kim E."/>
            <person name="Koreny L."/>
            <person name="Kroth P.G."/>
            <person name="Liu Y."/>
            <person name="Malik S.-B."/>
            <person name="Maier U.G."/>
            <person name="McRose D."/>
            <person name="Mock T."/>
            <person name="Neilson J.A."/>
            <person name="Onodera N.T."/>
            <person name="Poole A.M."/>
            <person name="Pritham E.J."/>
            <person name="Richards T.A."/>
            <person name="Rocap G."/>
            <person name="Roy S.W."/>
            <person name="Sarai C."/>
            <person name="Schaack S."/>
            <person name="Shirato S."/>
            <person name="Slamovits C.H."/>
            <person name="Spencer D.F."/>
            <person name="Suzuki S."/>
            <person name="Worden A.Z."/>
            <person name="Zauner S."/>
            <person name="Barry K."/>
            <person name="Bell C."/>
            <person name="Bharti A.K."/>
            <person name="Crow J.A."/>
            <person name="Grimwood J."/>
            <person name="Kramer R."/>
            <person name="Lindquist E."/>
            <person name="Lucas S."/>
            <person name="Salamov A."/>
            <person name="McFadden G.I."/>
            <person name="Lane C.E."/>
            <person name="Keeling P.J."/>
            <person name="Gray M.W."/>
            <person name="Grigoriev I.V."/>
            <person name="Archibald J.M."/>
        </authorList>
    </citation>
    <scope>NUCLEOTIDE SEQUENCE</scope>
    <source>
        <strain evidence="13">CCMP2712</strain>
    </source>
</reference>
<evidence type="ECO:0000256" key="8">
    <source>
        <dbReference type="ARBA" id="ARBA00048017"/>
    </source>
</evidence>
<feature type="compositionally biased region" description="Acidic residues" evidence="9">
    <location>
        <begin position="927"/>
        <end position="937"/>
    </location>
</feature>
<keyword evidence="7" id="KW-0539">Nucleus</keyword>
<dbReference type="InterPro" id="IPR031162">
    <property type="entry name" value="CBP_P300_HAT"/>
</dbReference>
<evidence type="ECO:0000313" key="12">
    <source>
        <dbReference type="EnsemblProtists" id="EKX33123"/>
    </source>
</evidence>
<dbReference type="PROSITE" id="PS51727">
    <property type="entry name" value="CBP_P300_HAT"/>
    <property type="match status" value="1"/>
</dbReference>
<dbReference type="AlphaFoldDB" id="L1IA64"/>
<dbReference type="EnsemblProtists" id="EKX33123">
    <property type="protein sequence ID" value="EKX33123"/>
    <property type="gene ID" value="GUITHDRAFT_120690"/>
</dbReference>
<keyword evidence="13" id="KW-1185">Reference proteome</keyword>
<evidence type="ECO:0000256" key="7">
    <source>
        <dbReference type="ARBA" id="ARBA00023242"/>
    </source>
</evidence>
<evidence type="ECO:0000256" key="6">
    <source>
        <dbReference type="ARBA" id="ARBA00023163"/>
    </source>
</evidence>
<dbReference type="RefSeq" id="XP_005820103.1">
    <property type="nucleotide sequence ID" value="XM_005820046.1"/>
</dbReference>
<dbReference type="EMBL" id="JH993155">
    <property type="protein sequence ID" value="EKX33123.1"/>
    <property type="molecule type" value="Genomic_DNA"/>
</dbReference>
<comment type="subcellular location">
    <subcellularLocation>
        <location evidence="1">Nucleus</location>
    </subcellularLocation>
</comment>
<dbReference type="GO" id="GO:0005634">
    <property type="term" value="C:nucleus"/>
    <property type="evidence" value="ECO:0007669"/>
    <property type="project" value="UniProtKB-SubCell"/>
</dbReference>
<dbReference type="GeneID" id="17289871"/>
<dbReference type="GO" id="GO:0003713">
    <property type="term" value="F:transcription coactivator activity"/>
    <property type="evidence" value="ECO:0007669"/>
    <property type="project" value="TreeGrafter"/>
</dbReference>
<dbReference type="KEGG" id="gtt:GUITHDRAFT_120690"/>
<keyword evidence="6" id="KW-0804">Transcription</keyword>
<proteinExistence type="predicted"/>
<feature type="domain" description="CBP/p300-type HAT" evidence="10">
    <location>
        <begin position="297"/>
        <end position="584"/>
    </location>
</feature>
<dbReference type="PaxDb" id="55529-EKX33123"/>
<evidence type="ECO:0000256" key="2">
    <source>
        <dbReference type="ARBA" id="ARBA00013184"/>
    </source>
</evidence>
<name>L1IA64_GUITC</name>
<reference evidence="12" key="3">
    <citation type="submission" date="2016-03" db="UniProtKB">
        <authorList>
            <consortium name="EnsemblProtists"/>
        </authorList>
    </citation>
    <scope>IDENTIFICATION</scope>
</reference>
<feature type="region of interest" description="Disordered" evidence="9">
    <location>
        <begin position="75"/>
        <end position="97"/>
    </location>
</feature>
<evidence type="ECO:0000256" key="3">
    <source>
        <dbReference type="ARBA" id="ARBA00022679"/>
    </source>
</evidence>
<dbReference type="PANTHER" id="PTHR13808">
    <property type="entry name" value="CBP/P300-RELATED"/>
    <property type="match status" value="1"/>
</dbReference>
<dbReference type="InterPro" id="IPR013178">
    <property type="entry name" value="Histone_AcTrfase_Rtt109/CBP"/>
</dbReference>
<keyword evidence="5" id="KW-0805">Transcription regulation</keyword>
<keyword evidence="4" id="KW-0156">Chromatin regulator</keyword>
<dbReference type="STRING" id="905079.L1IA64"/>
<organism evidence="11">
    <name type="scientific">Guillardia theta (strain CCMP2712)</name>
    <name type="common">Cryptophyte</name>
    <dbReference type="NCBI Taxonomy" id="905079"/>
    <lineage>
        <taxon>Eukaryota</taxon>
        <taxon>Cryptophyceae</taxon>
        <taxon>Pyrenomonadales</taxon>
        <taxon>Geminigeraceae</taxon>
        <taxon>Guillardia</taxon>
    </lineage>
</organism>
<evidence type="ECO:0000313" key="11">
    <source>
        <dbReference type="EMBL" id="EKX33123.1"/>
    </source>
</evidence>
<reference evidence="11 13" key="1">
    <citation type="journal article" date="2012" name="Nature">
        <title>Algal genomes reveal evolutionary mosaicism and the fate of nucleomorphs.</title>
        <authorList>
            <consortium name="DOE Joint Genome Institute"/>
            <person name="Curtis B.A."/>
            <person name="Tanifuji G."/>
            <person name="Burki F."/>
            <person name="Gruber A."/>
            <person name="Irimia M."/>
            <person name="Maruyama S."/>
            <person name="Arias M.C."/>
            <person name="Ball S.G."/>
            <person name="Gile G.H."/>
            <person name="Hirakawa Y."/>
            <person name="Hopkins J.F."/>
            <person name="Kuo A."/>
            <person name="Rensing S.A."/>
            <person name="Schmutz J."/>
            <person name="Symeonidi A."/>
            <person name="Elias M."/>
            <person name="Eveleigh R.J."/>
            <person name="Herman E.K."/>
            <person name="Klute M.J."/>
            <person name="Nakayama T."/>
            <person name="Obornik M."/>
            <person name="Reyes-Prieto A."/>
            <person name="Armbrust E.V."/>
            <person name="Aves S.J."/>
            <person name="Beiko R.G."/>
            <person name="Coutinho P."/>
            <person name="Dacks J.B."/>
            <person name="Durnford D.G."/>
            <person name="Fast N.M."/>
            <person name="Green B.R."/>
            <person name="Grisdale C.J."/>
            <person name="Hempel F."/>
            <person name="Henrissat B."/>
            <person name="Hoppner M.P."/>
            <person name="Ishida K."/>
            <person name="Kim E."/>
            <person name="Koreny L."/>
            <person name="Kroth P.G."/>
            <person name="Liu Y."/>
            <person name="Malik S.B."/>
            <person name="Maier U.G."/>
            <person name="McRose D."/>
            <person name="Mock T."/>
            <person name="Neilson J.A."/>
            <person name="Onodera N.T."/>
            <person name="Poole A.M."/>
            <person name="Pritham E.J."/>
            <person name="Richards T.A."/>
            <person name="Rocap G."/>
            <person name="Roy S.W."/>
            <person name="Sarai C."/>
            <person name="Schaack S."/>
            <person name="Shirato S."/>
            <person name="Slamovits C.H."/>
            <person name="Spencer D.F."/>
            <person name="Suzuki S."/>
            <person name="Worden A.Z."/>
            <person name="Zauner S."/>
            <person name="Barry K."/>
            <person name="Bell C."/>
            <person name="Bharti A.K."/>
            <person name="Crow J.A."/>
            <person name="Grimwood J."/>
            <person name="Kramer R."/>
            <person name="Lindquist E."/>
            <person name="Lucas S."/>
            <person name="Salamov A."/>
            <person name="McFadden G.I."/>
            <person name="Lane C.E."/>
            <person name="Keeling P.J."/>
            <person name="Gray M.W."/>
            <person name="Grigoriev I.V."/>
            <person name="Archibald J.M."/>
        </authorList>
    </citation>
    <scope>NUCLEOTIDE SEQUENCE</scope>
    <source>
        <strain evidence="11 13">CCMP2712</strain>
    </source>
</reference>
<dbReference type="GO" id="GO:0031490">
    <property type="term" value="F:chromatin DNA binding"/>
    <property type="evidence" value="ECO:0007669"/>
    <property type="project" value="TreeGrafter"/>
</dbReference>
<evidence type="ECO:0000256" key="5">
    <source>
        <dbReference type="ARBA" id="ARBA00023015"/>
    </source>
</evidence>
<gene>
    <name evidence="11" type="ORF">GUITHDRAFT_120690</name>
</gene>
<dbReference type="EC" id="2.3.1.48" evidence="2"/>
<evidence type="ECO:0000259" key="10">
    <source>
        <dbReference type="PROSITE" id="PS51727"/>
    </source>
</evidence>
<evidence type="ECO:0000256" key="4">
    <source>
        <dbReference type="ARBA" id="ARBA00022853"/>
    </source>
</evidence>
<dbReference type="GO" id="GO:0000123">
    <property type="term" value="C:histone acetyltransferase complex"/>
    <property type="evidence" value="ECO:0007669"/>
    <property type="project" value="TreeGrafter"/>
</dbReference>
<feature type="compositionally biased region" description="Basic residues" evidence="9">
    <location>
        <begin position="770"/>
        <end position="805"/>
    </location>
</feature>
<dbReference type="Proteomes" id="UP000011087">
    <property type="component" value="Unassembled WGS sequence"/>
</dbReference>
<dbReference type="PANTHER" id="PTHR13808:SF1">
    <property type="entry name" value="HISTONE ACETYLTRANSFERASE"/>
    <property type="match status" value="1"/>
</dbReference>
<accession>L1IA64</accession>
<dbReference type="SMART" id="SM01250">
    <property type="entry name" value="KAT11"/>
    <property type="match status" value="1"/>
</dbReference>
<evidence type="ECO:0000256" key="1">
    <source>
        <dbReference type="ARBA" id="ARBA00004123"/>
    </source>
</evidence>
<dbReference type="GO" id="GO:0005667">
    <property type="term" value="C:transcription regulator complex"/>
    <property type="evidence" value="ECO:0007669"/>
    <property type="project" value="TreeGrafter"/>
</dbReference>
<dbReference type="OrthoDB" id="899at2759"/>
<protein>
    <recommendedName>
        <fullName evidence="2">histone acetyltransferase</fullName>
        <ecNumber evidence="2">2.3.1.48</ecNumber>
    </recommendedName>
</protein>